<feature type="binding site" evidence="19">
    <location>
        <position position="305"/>
    </location>
    <ligand>
        <name>Mg(2+)</name>
        <dbReference type="ChEBI" id="CHEBI:18420"/>
    </ligand>
</feature>
<keyword evidence="6 18" id="KW-0285">Flavoprotein</keyword>
<keyword evidence="12" id="KW-0472">Membrane</keyword>
<feature type="signal peptide" evidence="20">
    <location>
        <begin position="1"/>
        <end position="31"/>
    </location>
</feature>
<dbReference type="PANTHER" id="PTHR30040:SF2">
    <property type="entry name" value="FAD:PROTEIN FMN TRANSFERASE"/>
    <property type="match status" value="1"/>
</dbReference>
<evidence type="ECO:0000256" key="20">
    <source>
        <dbReference type="SAM" id="SignalP"/>
    </source>
</evidence>
<dbReference type="InterPro" id="IPR024932">
    <property type="entry name" value="ApbE"/>
</dbReference>
<name>A0A928YTY7_9GAMM</name>
<evidence type="ECO:0000256" key="5">
    <source>
        <dbReference type="ARBA" id="ARBA00022519"/>
    </source>
</evidence>
<feature type="binding site" evidence="19">
    <location>
        <position position="187"/>
    </location>
    <ligand>
        <name>Mg(2+)</name>
        <dbReference type="ChEBI" id="CHEBI:18420"/>
    </ligand>
</feature>
<dbReference type="GO" id="GO:0046872">
    <property type="term" value="F:metal ion binding"/>
    <property type="evidence" value="ECO:0007669"/>
    <property type="project" value="UniProtKB-UniRule"/>
</dbReference>
<evidence type="ECO:0000256" key="17">
    <source>
        <dbReference type="ARBA" id="ARBA00060485"/>
    </source>
</evidence>
<keyword evidence="10 18" id="KW-0274">FAD</keyword>
<dbReference type="SUPFAM" id="SSF143631">
    <property type="entry name" value="ApbE-like"/>
    <property type="match status" value="1"/>
</dbReference>
<dbReference type="PANTHER" id="PTHR30040">
    <property type="entry name" value="THIAMINE BIOSYNTHESIS LIPOPROTEIN APBE"/>
    <property type="match status" value="1"/>
</dbReference>
<dbReference type="Proteomes" id="UP000652567">
    <property type="component" value="Unassembled WGS sequence"/>
</dbReference>
<keyword evidence="11 18" id="KW-0460">Magnesium</keyword>
<evidence type="ECO:0000256" key="11">
    <source>
        <dbReference type="ARBA" id="ARBA00022842"/>
    </source>
</evidence>
<evidence type="ECO:0000256" key="13">
    <source>
        <dbReference type="ARBA" id="ARBA00023139"/>
    </source>
</evidence>
<dbReference type="AlphaFoldDB" id="A0A928YTY7"/>
<evidence type="ECO:0000256" key="7">
    <source>
        <dbReference type="ARBA" id="ARBA00022679"/>
    </source>
</evidence>
<evidence type="ECO:0000256" key="12">
    <source>
        <dbReference type="ARBA" id="ARBA00023136"/>
    </source>
</evidence>
<keyword evidence="5" id="KW-0997">Cell inner membrane</keyword>
<dbReference type="GO" id="GO:0016740">
    <property type="term" value="F:transferase activity"/>
    <property type="evidence" value="ECO:0007669"/>
    <property type="project" value="UniProtKB-UniRule"/>
</dbReference>
<evidence type="ECO:0000256" key="15">
    <source>
        <dbReference type="ARBA" id="ARBA00031306"/>
    </source>
</evidence>
<evidence type="ECO:0000256" key="9">
    <source>
        <dbReference type="ARBA" id="ARBA00022729"/>
    </source>
</evidence>
<evidence type="ECO:0000256" key="19">
    <source>
        <dbReference type="PIRSR" id="PIRSR006268-2"/>
    </source>
</evidence>
<dbReference type="GO" id="GO:0005886">
    <property type="term" value="C:plasma membrane"/>
    <property type="evidence" value="ECO:0007669"/>
    <property type="project" value="UniProtKB-SubCell"/>
</dbReference>
<evidence type="ECO:0000256" key="6">
    <source>
        <dbReference type="ARBA" id="ARBA00022630"/>
    </source>
</evidence>
<evidence type="ECO:0000313" key="22">
    <source>
        <dbReference type="Proteomes" id="UP000652567"/>
    </source>
</evidence>
<evidence type="ECO:0000256" key="4">
    <source>
        <dbReference type="ARBA" id="ARBA00022475"/>
    </source>
</evidence>
<dbReference type="Gene3D" id="3.10.520.10">
    <property type="entry name" value="ApbE-like domains"/>
    <property type="match status" value="1"/>
</dbReference>
<evidence type="ECO:0000256" key="3">
    <source>
        <dbReference type="ARBA" id="ARBA00016337"/>
    </source>
</evidence>
<dbReference type="EC" id="2.7.1.180" evidence="2 18"/>
<evidence type="ECO:0000256" key="1">
    <source>
        <dbReference type="ARBA" id="ARBA00008282"/>
    </source>
</evidence>
<evidence type="ECO:0000256" key="8">
    <source>
        <dbReference type="ARBA" id="ARBA00022723"/>
    </source>
</evidence>
<comment type="subcellular location">
    <subcellularLocation>
        <location evidence="17">Cell inner membrane</location>
        <topology evidence="17">Lipid-anchor</topology>
        <orientation evidence="17">Periplasmic side</orientation>
    </subcellularLocation>
</comment>
<comment type="caution">
    <text evidence="21">The sequence shown here is derived from an EMBL/GenBank/DDBJ whole genome shotgun (WGS) entry which is preliminary data.</text>
</comment>
<keyword evidence="9 20" id="KW-0732">Signal</keyword>
<dbReference type="Pfam" id="PF02424">
    <property type="entry name" value="ApbE"/>
    <property type="match status" value="1"/>
</dbReference>
<keyword evidence="14" id="KW-0449">Lipoprotein</keyword>
<dbReference type="FunFam" id="3.10.520.10:FF:000001">
    <property type="entry name" value="FAD:protein FMN transferase"/>
    <property type="match status" value="1"/>
</dbReference>
<accession>A0A928YTY7</accession>
<keyword evidence="8 18" id="KW-0479">Metal-binding</keyword>
<keyword evidence="7 18" id="KW-0808">Transferase</keyword>
<gene>
    <name evidence="21" type="ORF">C4F51_09245</name>
</gene>
<keyword evidence="22" id="KW-1185">Reference proteome</keyword>
<sequence length="350" mass="38432">MKIFIHTCKTRSALLTSFLFLCLLQIGCARTDEPASFKLSGQTMGTTYHITVVSDGGSKFPVSEEALHEQVDNELRFINQTMSTYIPDSELMLFNAAPVGELIAVSQPLREVFELSDFISRESGGTFDVTVGPLVNLWGFGPDKHEDEVPDAAVIEELKARLGYANLDLSEAGAVRKQGDVKVDLSAIAKGYGVDRVASVIEKAGIQHYMVEIGGEIRTRGHSPRNTPWVIAIERPSTVDQEVFTTVRLEQAGMATSGDYRNYFEKDGKRFSHTINPVTGYPIEHNLASVTVIAPTAAEADGWATAIIVAGVEKGLEMAEKQKLAVYMIVKENEGFAERFSSEFSKFKQP</sequence>
<comment type="similarity">
    <text evidence="1 18">Belongs to the ApbE family.</text>
</comment>
<keyword evidence="13" id="KW-0564">Palmitate</keyword>
<keyword evidence="4" id="KW-1003">Cell membrane</keyword>
<comment type="catalytic activity">
    <reaction evidence="16 18">
        <text>L-threonyl-[protein] + FAD = FMN-L-threonyl-[protein] + AMP + H(+)</text>
        <dbReference type="Rhea" id="RHEA:36847"/>
        <dbReference type="Rhea" id="RHEA-COMP:11060"/>
        <dbReference type="Rhea" id="RHEA-COMP:11061"/>
        <dbReference type="ChEBI" id="CHEBI:15378"/>
        <dbReference type="ChEBI" id="CHEBI:30013"/>
        <dbReference type="ChEBI" id="CHEBI:57692"/>
        <dbReference type="ChEBI" id="CHEBI:74257"/>
        <dbReference type="ChEBI" id="CHEBI:456215"/>
        <dbReference type="EC" id="2.7.1.180"/>
    </reaction>
</comment>
<evidence type="ECO:0000256" key="10">
    <source>
        <dbReference type="ARBA" id="ARBA00022827"/>
    </source>
</evidence>
<evidence type="ECO:0000256" key="14">
    <source>
        <dbReference type="ARBA" id="ARBA00023288"/>
    </source>
</evidence>
<proteinExistence type="inferred from homology"/>
<feature type="chain" id="PRO_5039945974" description="FAD:protein FMN transferase" evidence="20">
    <location>
        <begin position="32"/>
        <end position="350"/>
    </location>
</feature>
<dbReference type="InterPro" id="IPR003374">
    <property type="entry name" value="ApbE-like_sf"/>
</dbReference>
<evidence type="ECO:0000256" key="18">
    <source>
        <dbReference type="PIRNR" id="PIRNR006268"/>
    </source>
</evidence>
<protein>
    <recommendedName>
        <fullName evidence="3 18">FAD:protein FMN transferase</fullName>
        <ecNumber evidence="2 18">2.7.1.180</ecNumber>
    </recommendedName>
    <alternativeName>
        <fullName evidence="15 18">Flavin transferase</fullName>
    </alternativeName>
</protein>
<reference evidence="21" key="1">
    <citation type="submission" date="2018-07" db="EMBL/GenBank/DDBJ databases">
        <title>Genome assembly of strain Ka43.</title>
        <authorList>
            <person name="Kukolya J."/>
            <person name="Nagy I."/>
            <person name="Horvath B."/>
            <person name="Toth A."/>
        </authorList>
    </citation>
    <scope>NUCLEOTIDE SEQUENCE</scope>
    <source>
        <strain evidence="21">KB43</strain>
    </source>
</reference>
<feature type="binding site" evidence="19">
    <location>
        <position position="301"/>
    </location>
    <ligand>
        <name>Mg(2+)</name>
        <dbReference type="ChEBI" id="CHEBI:18420"/>
    </ligand>
</feature>
<evidence type="ECO:0000256" key="16">
    <source>
        <dbReference type="ARBA" id="ARBA00048540"/>
    </source>
</evidence>
<evidence type="ECO:0000313" key="21">
    <source>
        <dbReference type="EMBL" id="MBE8717372.1"/>
    </source>
</evidence>
<comment type="cofactor">
    <cofactor evidence="19">
        <name>Mg(2+)</name>
        <dbReference type="ChEBI" id="CHEBI:18420"/>
    </cofactor>
    <cofactor evidence="19">
        <name>Mn(2+)</name>
        <dbReference type="ChEBI" id="CHEBI:29035"/>
    </cofactor>
    <text evidence="19">Magnesium. Can also use manganese.</text>
</comment>
<dbReference type="EMBL" id="PRDL01000001">
    <property type="protein sequence ID" value="MBE8717372.1"/>
    <property type="molecule type" value="Genomic_DNA"/>
</dbReference>
<evidence type="ECO:0000256" key="2">
    <source>
        <dbReference type="ARBA" id="ARBA00011955"/>
    </source>
</evidence>
<dbReference type="PIRSF" id="PIRSF006268">
    <property type="entry name" value="ApbE"/>
    <property type="match status" value="1"/>
</dbReference>
<organism evidence="21 22">
    <name type="scientific">Cellvibrio polysaccharolyticus</name>
    <dbReference type="NCBI Taxonomy" id="2082724"/>
    <lineage>
        <taxon>Bacteria</taxon>
        <taxon>Pseudomonadati</taxon>
        <taxon>Pseudomonadota</taxon>
        <taxon>Gammaproteobacteria</taxon>
        <taxon>Cellvibrionales</taxon>
        <taxon>Cellvibrionaceae</taxon>
        <taxon>Cellvibrio</taxon>
    </lineage>
</organism>